<reference evidence="4 5" key="1">
    <citation type="submission" date="2016-10" db="EMBL/GenBank/DDBJ databases">
        <authorList>
            <person name="de Groot N.N."/>
        </authorList>
    </citation>
    <scope>NUCLEOTIDE SEQUENCE [LARGE SCALE GENOMIC DNA]</scope>
    <source>
        <strain evidence="4 5">DSM 44637</strain>
    </source>
</reference>
<keyword evidence="3" id="KW-0560">Oxidoreductase</keyword>
<name>A0A1I5TQ52_9PSEU</name>
<proteinExistence type="inferred from homology"/>
<keyword evidence="2" id="KW-0521">NADP</keyword>
<organism evidence="4 5">
    <name type="scientific">Amycolatopsis rubida</name>
    <dbReference type="NCBI Taxonomy" id="112413"/>
    <lineage>
        <taxon>Bacteria</taxon>
        <taxon>Bacillati</taxon>
        <taxon>Actinomycetota</taxon>
        <taxon>Actinomycetes</taxon>
        <taxon>Pseudonocardiales</taxon>
        <taxon>Pseudonocardiaceae</taxon>
        <taxon>Amycolatopsis</taxon>
    </lineage>
</organism>
<dbReference type="SUPFAM" id="SSF51735">
    <property type="entry name" value="NAD(P)-binding Rossmann-fold domains"/>
    <property type="match status" value="1"/>
</dbReference>
<dbReference type="InterPro" id="IPR036291">
    <property type="entry name" value="NAD(P)-bd_dom_sf"/>
</dbReference>
<dbReference type="InterPro" id="IPR002347">
    <property type="entry name" value="SDR_fam"/>
</dbReference>
<dbReference type="Pfam" id="PF00106">
    <property type="entry name" value="adh_short"/>
    <property type="match status" value="1"/>
</dbReference>
<dbReference type="AlphaFoldDB" id="A0A1I5TQ52"/>
<dbReference type="STRING" id="112413.SAMN05421854_107191"/>
<dbReference type="GO" id="GO:0016491">
    <property type="term" value="F:oxidoreductase activity"/>
    <property type="evidence" value="ECO:0007669"/>
    <property type="project" value="UniProtKB-KW"/>
</dbReference>
<comment type="similarity">
    <text evidence="1">Belongs to the short-chain dehydrogenases/reductases (SDR) family.</text>
</comment>
<dbReference type="PANTHER" id="PTHR43490:SF99">
    <property type="entry name" value="SHORT-CHAIN DEHYDROGENASE_REDUCTASE"/>
    <property type="match status" value="1"/>
</dbReference>
<dbReference type="Proteomes" id="UP000199137">
    <property type="component" value="Unassembled WGS sequence"/>
</dbReference>
<evidence type="ECO:0000256" key="1">
    <source>
        <dbReference type="ARBA" id="ARBA00006484"/>
    </source>
</evidence>
<evidence type="ECO:0000256" key="3">
    <source>
        <dbReference type="ARBA" id="ARBA00023002"/>
    </source>
</evidence>
<evidence type="ECO:0000313" key="4">
    <source>
        <dbReference type="EMBL" id="SFP85179.1"/>
    </source>
</evidence>
<accession>A0A1I5TQ52</accession>
<evidence type="ECO:0000256" key="2">
    <source>
        <dbReference type="ARBA" id="ARBA00022857"/>
    </source>
</evidence>
<gene>
    <name evidence="4" type="ORF">SAMN05421854_107191</name>
</gene>
<dbReference type="PANTHER" id="PTHR43490">
    <property type="entry name" value="(+)-NEOMENTHOL DEHYDROGENASE"/>
    <property type="match status" value="1"/>
</dbReference>
<dbReference type="EMBL" id="FOWC01000007">
    <property type="protein sequence ID" value="SFP85179.1"/>
    <property type="molecule type" value="Genomic_DNA"/>
</dbReference>
<protein>
    <submittedName>
        <fullName evidence="4">Short chain dehydrogenase</fullName>
    </submittedName>
</protein>
<sequence length="85" mass="8781">MTTTLITGATKGLGYETARRLVAAGHTVYVGARDAARGQQAARELGARTVQLDVTDDASVLAAAKTVEAEGDWTSSSTTRVSPSN</sequence>
<evidence type="ECO:0000313" key="5">
    <source>
        <dbReference type="Proteomes" id="UP000199137"/>
    </source>
</evidence>
<dbReference type="RefSeq" id="WP_342029819.1">
    <property type="nucleotide sequence ID" value="NZ_FOWC01000007.1"/>
</dbReference>
<dbReference type="Gene3D" id="3.40.50.720">
    <property type="entry name" value="NAD(P)-binding Rossmann-like Domain"/>
    <property type="match status" value="1"/>
</dbReference>